<dbReference type="EMBL" id="CP049934">
    <property type="protein sequence ID" value="QIM16202.1"/>
    <property type="molecule type" value="Genomic_DNA"/>
</dbReference>
<dbReference type="RefSeq" id="WP_166322991.1">
    <property type="nucleotide sequence ID" value="NZ_CP049934.1"/>
</dbReference>
<proteinExistence type="predicted"/>
<keyword evidence="2" id="KW-1185">Reference proteome</keyword>
<dbReference type="Proteomes" id="UP000501387">
    <property type="component" value="Chromosome"/>
</dbReference>
<sequence>MRLLYFDEDVNNYEHLEKVFSTADVSPQEVVVVARGDELQTLTSIIGQALGLLQGDDFTERVKMTPDQARSLQRAIAEILDATYTPA</sequence>
<organism evidence="1 2">
    <name type="scientific">Leucobacter insecticola</name>
    <dbReference type="NCBI Taxonomy" id="2714934"/>
    <lineage>
        <taxon>Bacteria</taxon>
        <taxon>Bacillati</taxon>
        <taxon>Actinomycetota</taxon>
        <taxon>Actinomycetes</taxon>
        <taxon>Micrococcales</taxon>
        <taxon>Microbacteriaceae</taxon>
        <taxon>Leucobacter</taxon>
    </lineage>
</organism>
<reference evidence="1 2" key="1">
    <citation type="submission" date="2020-03" db="EMBL/GenBank/DDBJ databases">
        <title>Leucobacter sp. nov., isolated from beetles.</title>
        <authorList>
            <person name="Hyun D.-W."/>
            <person name="Bae J.-W."/>
        </authorList>
    </citation>
    <scope>NUCLEOTIDE SEQUENCE [LARGE SCALE GENOMIC DNA]</scope>
    <source>
        <strain evidence="1 2">HDW9B</strain>
    </source>
</reference>
<accession>A0A6G8FJG1</accession>
<protein>
    <submittedName>
        <fullName evidence="1">Uncharacterized protein</fullName>
    </submittedName>
</protein>
<evidence type="ECO:0000313" key="1">
    <source>
        <dbReference type="EMBL" id="QIM16202.1"/>
    </source>
</evidence>
<evidence type="ECO:0000313" key="2">
    <source>
        <dbReference type="Proteomes" id="UP000501387"/>
    </source>
</evidence>
<dbReference type="AlphaFoldDB" id="A0A6G8FJG1"/>
<name>A0A6G8FJG1_9MICO</name>
<dbReference type="KEGG" id="lins:G7067_06845"/>
<gene>
    <name evidence="1" type="ORF">G7067_06845</name>
</gene>